<evidence type="ECO:0008006" key="6">
    <source>
        <dbReference type="Google" id="ProtNLM"/>
    </source>
</evidence>
<keyword evidence="3" id="KW-0812">Transmembrane</keyword>
<dbReference type="Gene3D" id="1.25.10.10">
    <property type="entry name" value="Leucine-rich Repeat Variant"/>
    <property type="match status" value="2"/>
</dbReference>
<gene>
    <name evidence="4" type="ORF">E1A91_D11G322000v1</name>
</gene>
<keyword evidence="1" id="KW-0677">Repeat</keyword>
<dbReference type="Pfam" id="PF00514">
    <property type="entry name" value="Arm"/>
    <property type="match status" value="2"/>
</dbReference>
<dbReference type="SUPFAM" id="SSF48371">
    <property type="entry name" value="ARM repeat"/>
    <property type="match status" value="1"/>
</dbReference>
<name>A0A5D2T088_GOSMU</name>
<feature type="transmembrane region" description="Helical" evidence="3">
    <location>
        <begin position="478"/>
        <end position="498"/>
    </location>
</feature>
<dbReference type="PANTHER" id="PTHR46241:SF1">
    <property type="entry name" value="OUTER DYNEIN ARM-DOCKING COMPLEX SUBUNIT 2"/>
    <property type="match status" value="1"/>
</dbReference>
<sequence length="522" mass="57234">MNPNWEESLNHFERMIDSGTESMRIKAVIKLSKLSNQAPEYIPSQTIPILSNLIADDSSNNSSPLQGLVVHCLKCIARQGDDGRLATEIGQSGALCSILRLLPQSNASVQKICLKCIWCLVNFCNENRLIVAMNGGLEIIVNMLSSSMDGVRRYLLEILSALSLVRVVRRGLVSLGGLRFLVEAARVGNMLSRERACQAIGLLGITRRVRRMLVDLGVIDVLMELLRVGDGALKVVAGNTLGVILANIDYIDLVAQSGAIPLFAELIQGSESVGQEIAEDAFCLLAVGEANAVVIAEHLVRILREGNAESKAAAANVFWDLSGYKHTVPVIRNSGAIPLLVELLSSQSNEVRETVSGAIAQLSYSQADREALNESGAVPLLLDLLHGDSEELKDNAAEALINFFDDTLQHETISQVVDHPSFRSMQNRLGRIQGASDNQTVSSMRQMNIDQAEPTRGIYRRSSFGLIEASMQTCSMTIFLKVLPIRCSFGILIFFFLITPFKLYFDTLTCPWYISKCLTYKT</sequence>
<dbReference type="PROSITE" id="PS50176">
    <property type="entry name" value="ARM_REPEAT"/>
    <property type="match status" value="1"/>
</dbReference>
<feature type="repeat" description="ARM" evidence="2">
    <location>
        <begin position="335"/>
        <end position="377"/>
    </location>
</feature>
<dbReference type="InterPro" id="IPR016024">
    <property type="entry name" value="ARM-type_fold"/>
</dbReference>
<protein>
    <recommendedName>
        <fullName evidence="6">Armadillo repeat-containing domain-containing protein</fullName>
    </recommendedName>
</protein>
<dbReference type="EMBL" id="CM017659">
    <property type="protein sequence ID" value="TYI58003.1"/>
    <property type="molecule type" value="Genomic_DNA"/>
</dbReference>
<dbReference type="SMART" id="SM00185">
    <property type="entry name" value="ARM"/>
    <property type="match status" value="6"/>
</dbReference>
<accession>A0A5D2T088</accession>
<dbReference type="AlphaFoldDB" id="A0A5D2T088"/>
<dbReference type="PANTHER" id="PTHR46241">
    <property type="entry name" value="ARMADILLO REPEAT-CONTAINING PROTEIN 4 ARMC4"/>
    <property type="match status" value="1"/>
</dbReference>
<evidence type="ECO:0000313" key="4">
    <source>
        <dbReference type="EMBL" id="TYI58003.1"/>
    </source>
</evidence>
<keyword evidence="3" id="KW-0472">Membrane</keyword>
<evidence type="ECO:0000256" key="3">
    <source>
        <dbReference type="SAM" id="Phobius"/>
    </source>
</evidence>
<keyword evidence="3" id="KW-1133">Transmembrane helix</keyword>
<evidence type="ECO:0000256" key="2">
    <source>
        <dbReference type="PROSITE-ProRule" id="PRU00259"/>
    </source>
</evidence>
<dbReference type="Proteomes" id="UP000323597">
    <property type="component" value="Chromosome D11"/>
</dbReference>
<organism evidence="4 5">
    <name type="scientific">Gossypium mustelinum</name>
    <name type="common">Cotton</name>
    <name type="synonym">Gossypium caicoense</name>
    <dbReference type="NCBI Taxonomy" id="34275"/>
    <lineage>
        <taxon>Eukaryota</taxon>
        <taxon>Viridiplantae</taxon>
        <taxon>Streptophyta</taxon>
        <taxon>Embryophyta</taxon>
        <taxon>Tracheophyta</taxon>
        <taxon>Spermatophyta</taxon>
        <taxon>Magnoliopsida</taxon>
        <taxon>eudicotyledons</taxon>
        <taxon>Gunneridae</taxon>
        <taxon>Pentapetalae</taxon>
        <taxon>rosids</taxon>
        <taxon>malvids</taxon>
        <taxon>Malvales</taxon>
        <taxon>Malvaceae</taxon>
        <taxon>Malvoideae</taxon>
        <taxon>Gossypium</taxon>
    </lineage>
</organism>
<proteinExistence type="predicted"/>
<evidence type="ECO:0000256" key="1">
    <source>
        <dbReference type="ARBA" id="ARBA00022737"/>
    </source>
</evidence>
<reference evidence="4 5" key="1">
    <citation type="submission" date="2019-07" db="EMBL/GenBank/DDBJ databases">
        <title>WGS assembly of Gossypium mustelinum.</title>
        <authorList>
            <person name="Chen Z.J."/>
            <person name="Sreedasyam A."/>
            <person name="Ando A."/>
            <person name="Song Q."/>
            <person name="De L."/>
            <person name="Hulse-Kemp A."/>
            <person name="Ding M."/>
            <person name="Ye W."/>
            <person name="Kirkbride R."/>
            <person name="Jenkins J."/>
            <person name="Plott C."/>
            <person name="Lovell J."/>
            <person name="Lin Y.-M."/>
            <person name="Vaughn R."/>
            <person name="Liu B."/>
            <person name="Li W."/>
            <person name="Simpson S."/>
            <person name="Scheffler B."/>
            <person name="Saski C."/>
            <person name="Grover C."/>
            <person name="Hu G."/>
            <person name="Conover J."/>
            <person name="Carlson J."/>
            <person name="Shu S."/>
            <person name="Boston L."/>
            <person name="Williams M."/>
            <person name="Peterson D."/>
            <person name="Mcgee K."/>
            <person name="Jones D."/>
            <person name="Wendel J."/>
            <person name="Stelly D."/>
            <person name="Grimwood J."/>
            <person name="Schmutz J."/>
        </authorList>
    </citation>
    <scope>NUCLEOTIDE SEQUENCE [LARGE SCALE GENOMIC DNA]</scope>
    <source>
        <strain evidence="4">1408120.09</strain>
    </source>
</reference>
<evidence type="ECO:0000313" key="5">
    <source>
        <dbReference type="Proteomes" id="UP000323597"/>
    </source>
</evidence>
<dbReference type="InterPro" id="IPR000225">
    <property type="entry name" value="Armadillo"/>
</dbReference>
<dbReference type="InterPro" id="IPR011989">
    <property type="entry name" value="ARM-like"/>
</dbReference>
<keyword evidence="5" id="KW-1185">Reference proteome</keyword>